<name>A0A060HNV2_9ARCH</name>
<dbReference type="HOGENOM" id="CLU_031397_3_1_2"/>
<dbReference type="GO" id="GO:0008033">
    <property type="term" value="P:tRNA processing"/>
    <property type="evidence" value="ECO:0007669"/>
    <property type="project" value="UniProtKB-KW"/>
</dbReference>
<dbReference type="GO" id="GO:0000049">
    <property type="term" value="F:tRNA binding"/>
    <property type="evidence" value="ECO:0007669"/>
    <property type="project" value="TreeGrafter"/>
</dbReference>
<evidence type="ECO:0000256" key="4">
    <source>
        <dbReference type="ARBA" id="ARBA00022490"/>
    </source>
</evidence>
<protein>
    <recommendedName>
        <fullName evidence="10">L-threonylcarbamoyladenylate synthase</fullName>
        <ecNumber evidence="3">2.7.7.87</ecNumber>
    </recommendedName>
    <alternativeName>
        <fullName evidence="10">L-threonylcarbamoyladenylate synthase</fullName>
    </alternativeName>
</protein>
<keyword evidence="14" id="KW-1185">Reference proteome</keyword>
<dbReference type="GO" id="GO:0006450">
    <property type="term" value="P:regulation of translational fidelity"/>
    <property type="evidence" value="ECO:0007669"/>
    <property type="project" value="TreeGrafter"/>
</dbReference>
<keyword evidence="7" id="KW-0548">Nucleotidyltransferase</keyword>
<evidence type="ECO:0000256" key="9">
    <source>
        <dbReference type="ARBA" id="ARBA00022840"/>
    </source>
</evidence>
<evidence type="ECO:0000256" key="11">
    <source>
        <dbReference type="ARBA" id="ARBA00048366"/>
    </source>
</evidence>
<keyword evidence="8" id="KW-0547">Nucleotide-binding</keyword>
<dbReference type="PANTHER" id="PTHR17490">
    <property type="entry name" value="SUA5"/>
    <property type="match status" value="1"/>
</dbReference>
<gene>
    <name evidence="13" type="ORF">NVIE_010200</name>
</gene>
<dbReference type="InterPro" id="IPR006070">
    <property type="entry name" value="Sua5-like_dom"/>
</dbReference>
<keyword evidence="5" id="KW-0808">Transferase</keyword>
<dbReference type="GO" id="GO:0005737">
    <property type="term" value="C:cytoplasm"/>
    <property type="evidence" value="ECO:0007669"/>
    <property type="project" value="UniProtKB-SubCell"/>
</dbReference>
<evidence type="ECO:0000313" key="14">
    <source>
        <dbReference type="Proteomes" id="UP000027093"/>
    </source>
</evidence>
<dbReference type="RefSeq" id="WP_084790632.1">
    <property type="nucleotide sequence ID" value="NZ_CP007536.1"/>
</dbReference>
<proteinExistence type="inferred from homology"/>
<keyword evidence="4" id="KW-0963">Cytoplasm</keyword>
<comment type="catalytic activity">
    <reaction evidence="11">
        <text>L-threonine + hydrogencarbonate + ATP = L-threonylcarbamoyladenylate + diphosphate + H2O</text>
        <dbReference type="Rhea" id="RHEA:36407"/>
        <dbReference type="ChEBI" id="CHEBI:15377"/>
        <dbReference type="ChEBI" id="CHEBI:17544"/>
        <dbReference type="ChEBI" id="CHEBI:30616"/>
        <dbReference type="ChEBI" id="CHEBI:33019"/>
        <dbReference type="ChEBI" id="CHEBI:57926"/>
        <dbReference type="ChEBI" id="CHEBI:73682"/>
        <dbReference type="EC" id="2.7.7.87"/>
    </reaction>
</comment>
<dbReference type="AlphaFoldDB" id="A0A060HNV2"/>
<evidence type="ECO:0000256" key="6">
    <source>
        <dbReference type="ARBA" id="ARBA00022694"/>
    </source>
</evidence>
<dbReference type="STRING" id="926571.NVIE_010200"/>
<dbReference type="OrthoDB" id="39992at2157"/>
<dbReference type="GO" id="GO:0005524">
    <property type="term" value="F:ATP binding"/>
    <property type="evidence" value="ECO:0007669"/>
    <property type="project" value="UniProtKB-KW"/>
</dbReference>
<dbReference type="EC" id="2.7.7.87" evidence="3"/>
<comment type="similarity">
    <text evidence="2">Belongs to the SUA5 family.</text>
</comment>
<dbReference type="InterPro" id="IPR017945">
    <property type="entry name" value="DHBP_synth_RibB-like_a/b_dom"/>
</dbReference>
<evidence type="ECO:0000256" key="2">
    <source>
        <dbReference type="ARBA" id="ARBA00007663"/>
    </source>
</evidence>
<feature type="domain" description="YrdC-like" evidence="12">
    <location>
        <begin position="8"/>
        <end position="191"/>
    </location>
</feature>
<reference evidence="13 14" key="1">
    <citation type="journal article" date="2014" name="Int. J. Syst. Evol. Microbiol.">
        <title>Nitrososphaera viennensis gen. nov., sp. nov., an aerobic and mesophilic, ammonia-oxidizing archaeon from soil and a member of the archaeal phylum Thaumarchaeota.</title>
        <authorList>
            <person name="Stieglmeier M."/>
            <person name="Klingl A."/>
            <person name="Alves R.J."/>
            <person name="Rittmann S.K."/>
            <person name="Melcher M."/>
            <person name="Leisch N."/>
            <person name="Schleper C."/>
        </authorList>
    </citation>
    <scope>NUCLEOTIDE SEQUENCE [LARGE SCALE GENOMIC DNA]</scope>
    <source>
        <strain evidence="13">EN76</strain>
    </source>
</reference>
<dbReference type="PROSITE" id="PS51163">
    <property type="entry name" value="YRDC"/>
    <property type="match status" value="1"/>
</dbReference>
<dbReference type="EMBL" id="CP007536">
    <property type="protein sequence ID" value="AIC15246.1"/>
    <property type="molecule type" value="Genomic_DNA"/>
</dbReference>
<dbReference type="GeneID" id="74946285"/>
<evidence type="ECO:0000256" key="10">
    <source>
        <dbReference type="ARBA" id="ARBA00029774"/>
    </source>
</evidence>
<dbReference type="GO" id="GO:0003725">
    <property type="term" value="F:double-stranded RNA binding"/>
    <property type="evidence" value="ECO:0007669"/>
    <property type="project" value="InterPro"/>
</dbReference>
<evidence type="ECO:0000256" key="8">
    <source>
        <dbReference type="ARBA" id="ARBA00022741"/>
    </source>
</evidence>
<accession>A0A060HNV2</accession>
<evidence type="ECO:0000259" key="12">
    <source>
        <dbReference type="PROSITE" id="PS51163"/>
    </source>
</evidence>
<dbReference type="GO" id="GO:0061710">
    <property type="term" value="F:L-threonylcarbamoyladenylate synthase"/>
    <property type="evidence" value="ECO:0007669"/>
    <property type="project" value="UniProtKB-EC"/>
</dbReference>
<dbReference type="Gene3D" id="3.90.870.10">
    <property type="entry name" value="DHBP synthase"/>
    <property type="match status" value="1"/>
</dbReference>
<dbReference type="InterPro" id="IPR050156">
    <property type="entry name" value="TC-AMP_synthase_SUA5"/>
</dbReference>
<comment type="subcellular location">
    <subcellularLocation>
        <location evidence="1">Cytoplasm</location>
    </subcellularLocation>
</comment>
<dbReference type="NCBIfam" id="TIGR00057">
    <property type="entry name" value="L-threonylcarbamoyladenylate synthase"/>
    <property type="match status" value="1"/>
</dbReference>
<organism evidence="13 14">
    <name type="scientific">Nitrososphaera viennensis EN76</name>
    <dbReference type="NCBI Taxonomy" id="926571"/>
    <lineage>
        <taxon>Archaea</taxon>
        <taxon>Nitrososphaerota</taxon>
        <taxon>Nitrososphaeria</taxon>
        <taxon>Nitrososphaerales</taxon>
        <taxon>Nitrososphaeraceae</taxon>
        <taxon>Nitrososphaera</taxon>
    </lineage>
</organism>
<keyword evidence="9" id="KW-0067">ATP-binding</keyword>
<keyword evidence="6" id="KW-0819">tRNA processing</keyword>
<dbReference type="Pfam" id="PF01300">
    <property type="entry name" value="Sua5_yciO_yrdC"/>
    <property type="match status" value="1"/>
</dbReference>
<dbReference type="KEGG" id="nvn:NVIE_010200"/>
<evidence type="ECO:0000256" key="1">
    <source>
        <dbReference type="ARBA" id="ARBA00004496"/>
    </source>
</evidence>
<sequence>MTEILDCPEGVVRCASIVKEGGVVVFPTDTVYGIGCDPYSDSSVARIFEIKGRQEDKPLPVLAASTEDAEKIVKLGSAGRALADKFWPGALTIVAPLADHKISDRVLAGGRSLAVRVPANKCALDLLSMCKYLVGTSANPSGRPAPKSAQEVALEGYDALLVDKSALIGMESTIIDIATAGAPRIIRQGAISAGEIEEVLGQSS</sequence>
<dbReference type="SUPFAM" id="SSF55821">
    <property type="entry name" value="YrdC/RibB"/>
    <property type="match status" value="1"/>
</dbReference>
<evidence type="ECO:0000256" key="7">
    <source>
        <dbReference type="ARBA" id="ARBA00022695"/>
    </source>
</evidence>
<evidence type="ECO:0000313" key="13">
    <source>
        <dbReference type="EMBL" id="AIC15246.1"/>
    </source>
</evidence>
<evidence type="ECO:0000256" key="5">
    <source>
        <dbReference type="ARBA" id="ARBA00022679"/>
    </source>
</evidence>
<dbReference type="Proteomes" id="UP000027093">
    <property type="component" value="Chromosome"/>
</dbReference>
<evidence type="ECO:0000256" key="3">
    <source>
        <dbReference type="ARBA" id="ARBA00012584"/>
    </source>
</evidence>
<dbReference type="PANTHER" id="PTHR17490:SF16">
    <property type="entry name" value="THREONYLCARBAMOYL-AMP SYNTHASE"/>
    <property type="match status" value="1"/>
</dbReference>